<dbReference type="Pfam" id="PF00903">
    <property type="entry name" value="Glyoxalase"/>
    <property type="match status" value="1"/>
</dbReference>
<dbReference type="EMBL" id="FMAY01000005">
    <property type="protein sequence ID" value="SCC09085.1"/>
    <property type="molecule type" value="Genomic_DNA"/>
</dbReference>
<dbReference type="AlphaFoldDB" id="A0A1C4BQC6"/>
<dbReference type="SUPFAM" id="SSF54593">
    <property type="entry name" value="Glyoxalase/Bleomycin resistance protein/Dihydroxybiphenyl dioxygenase"/>
    <property type="match status" value="1"/>
</dbReference>
<name>A0A1C4BQC6_9ENTR</name>
<feature type="domain" description="Glyoxalase/fosfomycin resistance/dioxygenase" evidence="1">
    <location>
        <begin position="24"/>
        <end position="135"/>
    </location>
</feature>
<dbReference type="OrthoDB" id="8116053at2"/>
<reference evidence="3" key="1">
    <citation type="submission" date="2016-08" db="EMBL/GenBank/DDBJ databases">
        <authorList>
            <person name="Varghese N."/>
            <person name="Submissions Spin"/>
        </authorList>
    </citation>
    <scope>NUCLEOTIDE SEQUENCE [LARGE SCALE GENOMIC DNA]</scope>
    <source>
        <strain evidence="3">REICA_082</strain>
    </source>
</reference>
<evidence type="ECO:0000313" key="3">
    <source>
        <dbReference type="Proteomes" id="UP000198975"/>
    </source>
</evidence>
<evidence type="ECO:0000313" key="2">
    <source>
        <dbReference type="EMBL" id="SCC09085.1"/>
    </source>
</evidence>
<organism evidence="2 3">
    <name type="scientific">Kosakonia oryzendophytica</name>
    <dbReference type="NCBI Taxonomy" id="1005665"/>
    <lineage>
        <taxon>Bacteria</taxon>
        <taxon>Pseudomonadati</taxon>
        <taxon>Pseudomonadota</taxon>
        <taxon>Gammaproteobacteria</taxon>
        <taxon>Enterobacterales</taxon>
        <taxon>Enterobacteriaceae</taxon>
        <taxon>Kosakonia</taxon>
    </lineage>
</organism>
<dbReference type="Proteomes" id="UP000198975">
    <property type="component" value="Unassembled WGS sequence"/>
</dbReference>
<gene>
    <name evidence="2" type="ORF">GA0061071_105250</name>
</gene>
<proteinExistence type="predicted"/>
<accession>A0A1C4BQC6</accession>
<sequence length="144" mass="15779">MTTSIPGLDVLFIAGFGPIPQRVSDSQDFYQQTLGLPLKPMEGNSDYLVADHDALTGAKHFALWPLDQAAASCFGTSVWPDTHPVPQGWIEFEVDDLTSATDILMKKGYQLLVANRLEPWGQSVTRLLGPEGLLVGLTVTPWLR</sequence>
<dbReference type="InterPro" id="IPR029068">
    <property type="entry name" value="Glyas_Bleomycin-R_OHBP_Dase"/>
</dbReference>
<evidence type="ECO:0000259" key="1">
    <source>
        <dbReference type="Pfam" id="PF00903"/>
    </source>
</evidence>
<dbReference type="Gene3D" id="3.10.180.10">
    <property type="entry name" value="2,3-Dihydroxybiphenyl 1,2-Dioxygenase, domain 1"/>
    <property type="match status" value="1"/>
</dbReference>
<dbReference type="RefSeq" id="WP_061495888.1">
    <property type="nucleotide sequence ID" value="NZ_CP115659.1"/>
</dbReference>
<protein>
    <recommendedName>
        <fullName evidence="1">Glyoxalase/fosfomycin resistance/dioxygenase domain-containing protein</fullName>
    </recommendedName>
</protein>
<dbReference type="InterPro" id="IPR004360">
    <property type="entry name" value="Glyas_Fos-R_dOase_dom"/>
</dbReference>
<keyword evidence="3" id="KW-1185">Reference proteome</keyword>